<evidence type="ECO:0000256" key="1">
    <source>
        <dbReference type="ARBA" id="ARBA00023242"/>
    </source>
</evidence>
<dbReference type="InterPro" id="IPR053178">
    <property type="entry name" value="Osmoadaptation_assoc"/>
</dbReference>
<keyword evidence="1" id="KW-0539">Nucleus</keyword>
<dbReference type="InterPro" id="IPR036864">
    <property type="entry name" value="Zn2-C6_fun-type_DNA-bd_sf"/>
</dbReference>
<dbReference type="Pfam" id="PF00172">
    <property type="entry name" value="Zn_clus"/>
    <property type="match status" value="1"/>
</dbReference>
<feature type="domain" description="Zn(2)-C6 fungal-type" evidence="3">
    <location>
        <begin position="10"/>
        <end position="38"/>
    </location>
</feature>
<sequence>MVGVPGRSKGCATCRKRKKGCDLQRPACGQCTKSGLQCAGYERQCIFINHAAAASPNALVTTSQAAGPSQTPRPRPTRAFDLPPRGIVLPDALTRSVYELKSLGLFWETYLPLGRAFTAFQGQFTTGSWLGAVDCLYHRDDTLKHALLAMSLGTVGQRLGDPWMIQQGIACHGRALRAMALAVQSPDISRREEVLVAARFLALLEMLFGANDQDKFAQARSWSSHVEGELILLKARGPHAHMSGLAHRLFADGRLSTIISAIRSRRRTVLSNPEWKEVPWLAMPKTPKDALLDIMVEIPAVLENLDSIEGARSQQEKHLLAERVLQSCWALDVQLTEWVLNINAVASLDLDSLAHVADTGDIAIAHIIYLYWVTCMLVSRTLALANEDCVEPQLLPPRFDERVYARKIARSASYFFQKEMGIWSANASSFPIGIALSVLCDAAKQGGEDRELIMSVLCQGETGDAVSKFLNSMRAWYKVAQCRLRGPP</sequence>
<evidence type="ECO:0000256" key="2">
    <source>
        <dbReference type="SAM" id="MobiDB-lite"/>
    </source>
</evidence>
<feature type="region of interest" description="Disordered" evidence="2">
    <location>
        <begin position="61"/>
        <end position="81"/>
    </location>
</feature>
<dbReference type="PROSITE" id="PS00463">
    <property type="entry name" value="ZN2_CY6_FUNGAL_1"/>
    <property type="match status" value="1"/>
</dbReference>
<dbReference type="Gene3D" id="4.10.240.10">
    <property type="entry name" value="Zn(2)-C6 fungal-type DNA-binding domain"/>
    <property type="match status" value="1"/>
</dbReference>
<evidence type="ECO:0000259" key="3">
    <source>
        <dbReference type="PROSITE" id="PS50048"/>
    </source>
</evidence>
<dbReference type="PANTHER" id="PTHR38111">
    <property type="entry name" value="ZN(2)-C6 FUNGAL-TYPE DOMAIN-CONTAINING PROTEIN-RELATED"/>
    <property type="match status" value="1"/>
</dbReference>
<name>A0ABQ8GE89_9PEZI</name>
<dbReference type="PROSITE" id="PS50048">
    <property type="entry name" value="ZN2_CY6_FUNGAL_2"/>
    <property type="match status" value="1"/>
</dbReference>
<evidence type="ECO:0000313" key="4">
    <source>
        <dbReference type="EMBL" id="KAH7053257.1"/>
    </source>
</evidence>
<dbReference type="InterPro" id="IPR001138">
    <property type="entry name" value="Zn2Cys6_DnaBD"/>
</dbReference>
<dbReference type="SMART" id="SM00066">
    <property type="entry name" value="GAL4"/>
    <property type="match status" value="1"/>
</dbReference>
<feature type="compositionally biased region" description="Polar residues" evidence="2">
    <location>
        <begin position="61"/>
        <end position="72"/>
    </location>
</feature>
<comment type="caution">
    <text evidence="4">The sequence shown here is derived from an EMBL/GenBank/DDBJ whole genome shotgun (WGS) entry which is preliminary data.</text>
</comment>
<dbReference type="EMBL" id="JAGTJR010000010">
    <property type="protein sequence ID" value="KAH7053257.1"/>
    <property type="molecule type" value="Genomic_DNA"/>
</dbReference>
<gene>
    <name evidence="4" type="ORF">B0J12DRAFT_739365</name>
</gene>
<protein>
    <recommendedName>
        <fullName evidence="3">Zn(2)-C6 fungal-type domain-containing protein</fullName>
    </recommendedName>
</protein>
<accession>A0ABQ8GE89</accession>
<evidence type="ECO:0000313" key="5">
    <source>
        <dbReference type="Proteomes" id="UP000774617"/>
    </source>
</evidence>
<dbReference type="SUPFAM" id="SSF57701">
    <property type="entry name" value="Zn2/Cys6 DNA-binding domain"/>
    <property type="match status" value="1"/>
</dbReference>
<dbReference type="Proteomes" id="UP000774617">
    <property type="component" value="Unassembled WGS sequence"/>
</dbReference>
<organism evidence="4 5">
    <name type="scientific">Macrophomina phaseolina</name>
    <dbReference type="NCBI Taxonomy" id="35725"/>
    <lineage>
        <taxon>Eukaryota</taxon>
        <taxon>Fungi</taxon>
        <taxon>Dikarya</taxon>
        <taxon>Ascomycota</taxon>
        <taxon>Pezizomycotina</taxon>
        <taxon>Dothideomycetes</taxon>
        <taxon>Dothideomycetes incertae sedis</taxon>
        <taxon>Botryosphaeriales</taxon>
        <taxon>Botryosphaeriaceae</taxon>
        <taxon>Macrophomina</taxon>
    </lineage>
</organism>
<reference evidence="4 5" key="1">
    <citation type="journal article" date="2021" name="Nat. Commun.">
        <title>Genetic determinants of endophytism in the Arabidopsis root mycobiome.</title>
        <authorList>
            <person name="Mesny F."/>
            <person name="Miyauchi S."/>
            <person name="Thiergart T."/>
            <person name="Pickel B."/>
            <person name="Atanasova L."/>
            <person name="Karlsson M."/>
            <person name="Huettel B."/>
            <person name="Barry K.W."/>
            <person name="Haridas S."/>
            <person name="Chen C."/>
            <person name="Bauer D."/>
            <person name="Andreopoulos W."/>
            <person name="Pangilinan J."/>
            <person name="LaButti K."/>
            <person name="Riley R."/>
            <person name="Lipzen A."/>
            <person name="Clum A."/>
            <person name="Drula E."/>
            <person name="Henrissat B."/>
            <person name="Kohler A."/>
            <person name="Grigoriev I.V."/>
            <person name="Martin F.M."/>
            <person name="Hacquard S."/>
        </authorList>
    </citation>
    <scope>NUCLEOTIDE SEQUENCE [LARGE SCALE GENOMIC DNA]</scope>
    <source>
        <strain evidence="4 5">MPI-SDFR-AT-0080</strain>
    </source>
</reference>
<proteinExistence type="predicted"/>
<dbReference type="CDD" id="cd00067">
    <property type="entry name" value="GAL4"/>
    <property type="match status" value="1"/>
</dbReference>
<dbReference type="PANTHER" id="PTHR38111:SF11">
    <property type="entry name" value="TRANSCRIPTION FACTOR DOMAIN-CONTAINING PROTEIN-RELATED"/>
    <property type="match status" value="1"/>
</dbReference>
<keyword evidence="5" id="KW-1185">Reference proteome</keyword>